<dbReference type="STRING" id="428992.SAMN05216272_11842"/>
<reference evidence="4" key="1">
    <citation type="submission" date="2016-10" db="EMBL/GenBank/DDBJ databases">
        <authorList>
            <person name="Varghese N."/>
            <person name="Submissions S."/>
        </authorList>
    </citation>
    <scope>NUCLEOTIDE SEQUENCE [LARGE SCALE GENOMIC DNA]</scope>
    <source>
        <strain evidence="4">CCM 7469</strain>
    </source>
</reference>
<dbReference type="RefSeq" id="WP_090268294.1">
    <property type="nucleotide sequence ID" value="NZ_FNDS01000018.1"/>
</dbReference>
<dbReference type="Proteomes" id="UP000199636">
    <property type="component" value="Unassembled WGS sequence"/>
</dbReference>
<evidence type="ECO:0000256" key="2">
    <source>
        <dbReference type="SAM" id="SignalP"/>
    </source>
</evidence>
<evidence type="ECO:0000256" key="1">
    <source>
        <dbReference type="SAM" id="MobiDB-lite"/>
    </source>
</evidence>
<evidence type="ECO:0000313" key="4">
    <source>
        <dbReference type="Proteomes" id="UP000199636"/>
    </source>
</evidence>
<gene>
    <name evidence="3" type="ORF">SAMN05216272_11842</name>
</gene>
<proteinExistence type="predicted"/>
<feature type="signal peptide" evidence="2">
    <location>
        <begin position="1"/>
        <end position="19"/>
    </location>
</feature>
<dbReference type="EMBL" id="FNDS01000018">
    <property type="protein sequence ID" value="SDI73418.1"/>
    <property type="molecule type" value="Genomic_DNA"/>
</dbReference>
<evidence type="ECO:0000313" key="3">
    <source>
        <dbReference type="EMBL" id="SDI73418.1"/>
    </source>
</evidence>
<feature type="compositionally biased region" description="Gly residues" evidence="1">
    <location>
        <begin position="117"/>
        <end position="131"/>
    </location>
</feature>
<keyword evidence="2" id="KW-0732">Signal</keyword>
<accession>A0A1G8MZQ5</accession>
<feature type="compositionally biased region" description="Basic and acidic residues" evidence="1">
    <location>
        <begin position="62"/>
        <end position="72"/>
    </location>
</feature>
<keyword evidence="4" id="KW-1185">Reference proteome</keyword>
<protein>
    <submittedName>
        <fullName evidence="3">Uncharacterized protein</fullName>
    </submittedName>
</protein>
<feature type="region of interest" description="Disordered" evidence="1">
    <location>
        <begin position="44"/>
        <end position="81"/>
    </location>
</feature>
<name>A0A1G8MZQ5_9PSED</name>
<feature type="region of interest" description="Disordered" evidence="1">
    <location>
        <begin position="116"/>
        <end position="137"/>
    </location>
</feature>
<feature type="chain" id="PRO_5011478321" evidence="2">
    <location>
        <begin position="20"/>
        <end position="137"/>
    </location>
</feature>
<dbReference type="AlphaFoldDB" id="A0A1G8MZQ5"/>
<sequence length="137" mass="13645">MNKCCFTLLLASFCLPALAADEPAANDKNPHRAALAAAPCAPLIGGAKDDQEQASRPQRQGEPQRQHDERKGALAPLPPGDCSPLSLSRPLYGNLTPVYVIGIGAAAAAIGLAASNNGGGNGGGGNGGTSGTTGTTR</sequence>
<organism evidence="3 4">
    <name type="scientific">Pseudomonas panipatensis</name>
    <dbReference type="NCBI Taxonomy" id="428992"/>
    <lineage>
        <taxon>Bacteria</taxon>
        <taxon>Pseudomonadati</taxon>
        <taxon>Pseudomonadota</taxon>
        <taxon>Gammaproteobacteria</taxon>
        <taxon>Pseudomonadales</taxon>
        <taxon>Pseudomonadaceae</taxon>
        <taxon>Pseudomonas</taxon>
    </lineage>
</organism>